<protein>
    <submittedName>
        <fullName evidence="1">Uncharacterized protein</fullName>
    </submittedName>
</protein>
<reference evidence="1" key="3">
    <citation type="submission" date="2023-05" db="EMBL/GenBank/DDBJ databases">
        <authorList>
            <person name="Smith C.H."/>
        </authorList>
    </citation>
    <scope>NUCLEOTIDE SEQUENCE</scope>
    <source>
        <strain evidence="1">CHS0354</strain>
        <tissue evidence="1">Mantle</tissue>
    </source>
</reference>
<dbReference type="AlphaFoldDB" id="A0AAE0RRX4"/>
<accession>A0AAE0RRX4</accession>
<gene>
    <name evidence="1" type="ORF">CHS0354_020584</name>
</gene>
<name>A0AAE0RRX4_9BIVA</name>
<proteinExistence type="predicted"/>
<reference evidence="1" key="2">
    <citation type="journal article" date="2021" name="Genome Biol. Evol.">
        <title>Developing a high-quality reference genome for a parasitic bivalve with doubly uniparental inheritance (Bivalvia: Unionida).</title>
        <authorList>
            <person name="Smith C.H."/>
        </authorList>
    </citation>
    <scope>NUCLEOTIDE SEQUENCE</scope>
    <source>
        <strain evidence="1">CHS0354</strain>
        <tissue evidence="1">Mantle</tissue>
    </source>
</reference>
<comment type="caution">
    <text evidence="1">The sequence shown here is derived from an EMBL/GenBank/DDBJ whole genome shotgun (WGS) entry which is preliminary data.</text>
</comment>
<dbReference type="Proteomes" id="UP001195483">
    <property type="component" value="Unassembled WGS sequence"/>
</dbReference>
<sequence>MKIQLRWARHVSRMEDYRLPKIALYDTHHLFRRPQHKLLTVKYGDLQITVPLPHLNKTNVPAWRGKKAKKEPRTHYNPDLPLQRLWTDMPVTYWAHQPPACMQQTWTSPFLNLREQNQANNNNNIIILMTAQRLLGNDRHDKTVFTRLRVY</sequence>
<reference evidence="1" key="1">
    <citation type="journal article" date="2021" name="Genome Biol. Evol.">
        <title>A High-Quality Reference Genome for a Parasitic Bivalve with Doubly Uniparental Inheritance (Bivalvia: Unionida).</title>
        <authorList>
            <person name="Smith C.H."/>
        </authorList>
    </citation>
    <scope>NUCLEOTIDE SEQUENCE</scope>
    <source>
        <strain evidence="1">CHS0354</strain>
    </source>
</reference>
<evidence type="ECO:0000313" key="2">
    <source>
        <dbReference type="Proteomes" id="UP001195483"/>
    </source>
</evidence>
<organism evidence="1 2">
    <name type="scientific">Potamilus streckersoni</name>
    <dbReference type="NCBI Taxonomy" id="2493646"/>
    <lineage>
        <taxon>Eukaryota</taxon>
        <taxon>Metazoa</taxon>
        <taxon>Spiralia</taxon>
        <taxon>Lophotrochozoa</taxon>
        <taxon>Mollusca</taxon>
        <taxon>Bivalvia</taxon>
        <taxon>Autobranchia</taxon>
        <taxon>Heteroconchia</taxon>
        <taxon>Palaeoheterodonta</taxon>
        <taxon>Unionida</taxon>
        <taxon>Unionoidea</taxon>
        <taxon>Unionidae</taxon>
        <taxon>Ambleminae</taxon>
        <taxon>Lampsilini</taxon>
        <taxon>Potamilus</taxon>
    </lineage>
</organism>
<evidence type="ECO:0000313" key="1">
    <source>
        <dbReference type="EMBL" id="KAK3578215.1"/>
    </source>
</evidence>
<keyword evidence="2" id="KW-1185">Reference proteome</keyword>
<dbReference type="EMBL" id="JAEAOA010001254">
    <property type="protein sequence ID" value="KAK3578215.1"/>
    <property type="molecule type" value="Genomic_DNA"/>
</dbReference>